<evidence type="ECO:0000256" key="2">
    <source>
        <dbReference type="SAM" id="Phobius"/>
    </source>
</evidence>
<dbReference type="AlphaFoldDB" id="A0A140NGA9"/>
<reference evidence="3 4" key="1">
    <citation type="journal article" date="2012" name="J. Bacteriol.">
        <title>Complete Genome Sequence of Providencia stuartii Clinical Isolate MRSN 2154.</title>
        <authorList>
            <person name="Clifford R.J."/>
            <person name="Hang J."/>
            <person name="Riley M.C."/>
            <person name="Onmus-Leone F."/>
            <person name="Kuschner R.A."/>
            <person name="Lesho E.P."/>
            <person name="Waterman P.E."/>
        </authorList>
    </citation>
    <scope>NUCLEOTIDE SEQUENCE [LARGE SCALE GENOMIC DNA]</scope>
    <source>
        <strain evidence="3 4">MRSN 2154</strain>
    </source>
</reference>
<dbReference type="EMBL" id="CP003488">
    <property type="protein sequence ID" value="AFH92774.1"/>
    <property type="molecule type" value="Genomic_DNA"/>
</dbReference>
<keyword evidence="2" id="KW-0812">Transmembrane</keyword>
<evidence type="ECO:0000313" key="4">
    <source>
        <dbReference type="Proteomes" id="UP000005012"/>
    </source>
</evidence>
<feature type="region of interest" description="Disordered" evidence="1">
    <location>
        <begin position="95"/>
        <end position="117"/>
    </location>
</feature>
<dbReference type="PATRIC" id="fig|1157951.4.peg.888"/>
<dbReference type="KEGG" id="psi:S70_04465"/>
<keyword evidence="2" id="KW-1133">Transmembrane helix</keyword>
<reference evidence="4" key="2">
    <citation type="submission" date="2012-04" db="EMBL/GenBank/DDBJ databases">
        <title>Complete genome sequence of Providencia stuartii clinical isolate MRSN 2154.</title>
        <authorList>
            <person name="Clifford R.J."/>
            <person name="Hang J."/>
            <person name="Riley M.C."/>
            <person name="Onmus-Leone F."/>
            <person name="Kuschner R.A."/>
            <person name="Lesho E.P."/>
            <person name="Waterman P.E."/>
        </authorList>
    </citation>
    <scope>NUCLEOTIDE SEQUENCE [LARGE SCALE GENOMIC DNA]</scope>
    <source>
        <strain evidence="4">MRSN 2154</strain>
    </source>
</reference>
<evidence type="ECO:0000313" key="3">
    <source>
        <dbReference type="EMBL" id="AFH92774.1"/>
    </source>
</evidence>
<accession>A0A140NGA9</accession>
<feature type="transmembrane region" description="Helical" evidence="2">
    <location>
        <begin position="163"/>
        <end position="183"/>
    </location>
</feature>
<proteinExistence type="predicted"/>
<organism evidence="3 4">
    <name type="scientific">Providencia stuartii (strain MRSN 2154)</name>
    <dbReference type="NCBI Taxonomy" id="1157951"/>
    <lineage>
        <taxon>Bacteria</taxon>
        <taxon>Pseudomonadati</taxon>
        <taxon>Pseudomonadota</taxon>
        <taxon>Gammaproteobacteria</taxon>
        <taxon>Enterobacterales</taxon>
        <taxon>Morganellaceae</taxon>
        <taxon>Providencia</taxon>
    </lineage>
</organism>
<evidence type="ECO:0000256" key="1">
    <source>
        <dbReference type="SAM" id="MobiDB-lite"/>
    </source>
</evidence>
<feature type="transmembrane region" description="Helical" evidence="2">
    <location>
        <begin position="123"/>
        <end position="143"/>
    </location>
</feature>
<dbReference type="HOGENOM" id="CLU_952685_0_0_6"/>
<gene>
    <name evidence="3" type="ordered locus">S70_04465</name>
</gene>
<dbReference type="RefSeq" id="WP_014656477.1">
    <property type="nucleotide sequence ID" value="NC_017731.1"/>
</dbReference>
<dbReference type="Proteomes" id="UP000005012">
    <property type="component" value="Chromosome"/>
</dbReference>
<dbReference type="OrthoDB" id="9157170at2"/>
<name>A0A140NGA9_PROSM</name>
<keyword evidence="2" id="KW-0472">Membrane</keyword>
<protein>
    <submittedName>
        <fullName evidence="3">Uncharacterized protein</fullName>
    </submittedName>
</protein>
<sequence length="292" mass="32276">MESNTKNIDSDMISHIERIYDDVVMYCTHKKTFNSELLCKVFELDERTCSELITTMVINGVVGDIGDDGVYRVNDKYNHRDYLVMSNAAKYAGSQIKRKEKESGNSGAQIKSNEKESGGGGKYFALLALIVFLVSVYFLFRSPVSLLLLVPLSLIVAASCDKVGAIASSIGVIVVCVFSLMFVNSSTPIFGEGYEARLKAEELKDRLRKEAIEERNQISFGEKRLRNSLKDPASAEIRSTRLGRSGAVCGQVNAKNSFGAYTGYKNFIQIGQMSLIDDGTKGFSDEWLSLCN</sequence>